<keyword evidence="2" id="KW-0436">Ligase</keyword>
<evidence type="ECO:0000259" key="1">
    <source>
        <dbReference type="Pfam" id="PF00501"/>
    </source>
</evidence>
<dbReference type="OrthoDB" id="580775at2"/>
<feature type="domain" description="AMP-dependent synthetase/ligase" evidence="1">
    <location>
        <begin position="86"/>
        <end position="290"/>
    </location>
</feature>
<gene>
    <name evidence="2" type="ORF">B5G41_10420</name>
</gene>
<dbReference type="Pfam" id="PF00501">
    <property type="entry name" value="AMP-binding"/>
    <property type="match status" value="1"/>
</dbReference>
<accession>A0A1Y3QZV8</accession>
<dbReference type="AlphaFoldDB" id="A0A1Y3QZV8"/>
<proteinExistence type="predicted"/>
<dbReference type="RefSeq" id="WP_032134689.1">
    <property type="nucleotide sequence ID" value="NZ_BAAFKZ010000015.1"/>
</dbReference>
<dbReference type="Gene3D" id="3.30.300.30">
    <property type="match status" value="1"/>
</dbReference>
<dbReference type="InterPro" id="IPR042099">
    <property type="entry name" value="ANL_N_sf"/>
</dbReference>
<dbReference type="SUPFAM" id="SSF56801">
    <property type="entry name" value="Acetyl-CoA synthetase-like"/>
    <property type="match status" value="1"/>
</dbReference>
<name>A0A1Y3QZV8_9BACT</name>
<dbReference type="PANTHER" id="PTHR43845">
    <property type="entry name" value="BLR5969 PROTEIN"/>
    <property type="match status" value="1"/>
</dbReference>
<protein>
    <submittedName>
        <fullName evidence="2">Phenylacetate--CoA ligase</fullName>
    </submittedName>
</protein>
<evidence type="ECO:0000313" key="2">
    <source>
        <dbReference type="EMBL" id="OUN02929.1"/>
    </source>
</evidence>
<dbReference type="PANTHER" id="PTHR43845:SF1">
    <property type="entry name" value="BLR5969 PROTEIN"/>
    <property type="match status" value="1"/>
</dbReference>
<comment type="caution">
    <text evidence="2">The sequence shown here is derived from an EMBL/GenBank/DDBJ whole genome shotgun (WGS) entry which is preliminary data.</text>
</comment>
<reference evidence="3" key="1">
    <citation type="submission" date="2017-04" db="EMBL/GenBank/DDBJ databases">
        <title>Function of individual gut microbiota members based on whole genome sequencing of pure cultures obtained from chicken caecum.</title>
        <authorList>
            <person name="Medvecky M."/>
            <person name="Cejkova D."/>
            <person name="Polansky O."/>
            <person name="Karasova D."/>
            <person name="Kubasova T."/>
            <person name="Cizek A."/>
            <person name="Rychlik I."/>
        </authorList>
    </citation>
    <scope>NUCLEOTIDE SEQUENCE [LARGE SCALE GENOMIC DNA]</scope>
    <source>
        <strain evidence="3">An90</strain>
    </source>
</reference>
<dbReference type="GO" id="GO:0016874">
    <property type="term" value="F:ligase activity"/>
    <property type="evidence" value="ECO:0007669"/>
    <property type="project" value="UniProtKB-KW"/>
</dbReference>
<dbReference type="InterPro" id="IPR045851">
    <property type="entry name" value="AMP-bd_C_sf"/>
</dbReference>
<evidence type="ECO:0000313" key="3">
    <source>
        <dbReference type="Proteomes" id="UP000195772"/>
    </source>
</evidence>
<organism evidence="2 3">
    <name type="scientific">Alistipes onderdonkii</name>
    <dbReference type="NCBI Taxonomy" id="328813"/>
    <lineage>
        <taxon>Bacteria</taxon>
        <taxon>Pseudomonadati</taxon>
        <taxon>Bacteroidota</taxon>
        <taxon>Bacteroidia</taxon>
        <taxon>Bacteroidales</taxon>
        <taxon>Rikenellaceae</taxon>
        <taxon>Alistipes</taxon>
    </lineage>
</organism>
<sequence>MIRNPQIQFASADAIAAFQEERLREEVAYLYENSPYYRRMFDGCGMQPGDIRTTDDLRRLPVTTKTDLQLHPGEFVCVPRNRIIDYVTTSGTLGDPVTFALTEEDLARLAYNEAVSFTTAGCTGEDILQLMTTIDRRFMAGLAYFMGARELGCGVIRVGNGIPELQWDTIRRIGPTGCIVVPSFLIKLVGYAQEHGIDYRRSSLRRAICIGEALRDTDFSNNTLGAKITELWPELELFSTYASTEMQTSITECGHHCGGHVPADMLLVELLDEQNNPVPEGQEGEVVITTLGVRGMPLLRFKTGDICIARTGRCACGRTTMRLSSVIGRRGQMIKFKGTTLYPPALYDVLENIPGVNNYIIEVFTGSLGTDQIVLRIGSTRRDEAFEKEIKDTFRSKVRVAPEVVFEPVEYIAKKQMPQMSRKQIKFVDLREQTK</sequence>
<dbReference type="Gene3D" id="3.40.50.12780">
    <property type="entry name" value="N-terminal domain of ligase-like"/>
    <property type="match status" value="1"/>
</dbReference>
<dbReference type="EMBL" id="NFHB01000006">
    <property type="protein sequence ID" value="OUN02929.1"/>
    <property type="molecule type" value="Genomic_DNA"/>
</dbReference>
<dbReference type="eggNOG" id="COG1541">
    <property type="taxonomic scope" value="Bacteria"/>
</dbReference>
<dbReference type="Proteomes" id="UP000195772">
    <property type="component" value="Unassembled WGS sequence"/>
</dbReference>
<dbReference type="InterPro" id="IPR000873">
    <property type="entry name" value="AMP-dep_synth/lig_dom"/>
</dbReference>